<evidence type="ECO:0000313" key="1">
    <source>
        <dbReference type="EMBL" id="MBK5929208.1"/>
    </source>
</evidence>
<name>A0AAJ0UCX6_HALSE</name>
<protein>
    <submittedName>
        <fullName evidence="1">Type I-MYXAN CRISPR-associated protein Cas6/Cmx6</fullName>
    </submittedName>
</protein>
<dbReference type="Proteomes" id="UP001296967">
    <property type="component" value="Unassembled WGS sequence"/>
</dbReference>
<gene>
    <name evidence="1" type="ORF">CCR82_01320</name>
</gene>
<dbReference type="NCBIfam" id="TIGR02807">
    <property type="entry name" value="cas6_cmx6"/>
    <property type="match status" value="1"/>
</dbReference>
<dbReference type="EMBL" id="NHSF01000010">
    <property type="protein sequence ID" value="MBK5929208.1"/>
    <property type="molecule type" value="Genomic_DNA"/>
</dbReference>
<sequence>MFWQESDSEPQQPQVPDDVIDLMFPLQRCKSLPVDHAHALSEALISAVAWLADEPRAAIHTIHVAGSQNGWERPSHGREQHLLPSRRTKLGIRLPRARADELKTALEGRTLEIEGSSFTLGPAKERPLSPERTLFARYVVANADENEDQFLQRIASELGQRGIKIRKALCGKTISLSTPTGPMLTRSLMLAELNHDDAIALQQQGIGTHQSMGCGIFLPHKGIDAVAKTAS</sequence>
<organism evidence="1 2">
    <name type="scientific">Halochromatium salexigens</name>
    <name type="common">Chromatium salexigens</name>
    <dbReference type="NCBI Taxonomy" id="49447"/>
    <lineage>
        <taxon>Bacteria</taxon>
        <taxon>Pseudomonadati</taxon>
        <taxon>Pseudomonadota</taxon>
        <taxon>Gammaproteobacteria</taxon>
        <taxon>Chromatiales</taxon>
        <taxon>Chromatiaceae</taxon>
        <taxon>Halochromatium</taxon>
    </lineage>
</organism>
<dbReference type="RefSeq" id="WP_201243455.1">
    <property type="nucleotide sequence ID" value="NZ_NHSF01000010.1"/>
</dbReference>
<dbReference type="Pfam" id="PF09559">
    <property type="entry name" value="Cas6"/>
    <property type="match status" value="1"/>
</dbReference>
<proteinExistence type="predicted"/>
<evidence type="ECO:0000313" key="2">
    <source>
        <dbReference type="Proteomes" id="UP001296967"/>
    </source>
</evidence>
<accession>A0AAJ0UCX6</accession>
<reference evidence="1" key="2">
    <citation type="journal article" date="2020" name="Microorganisms">
        <title>Osmotic Adaptation and Compatible Solute Biosynthesis of Phototrophic Bacteria as Revealed from Genome Analyses.</title>
        <authorList>
            <person name="Imhoff J.F."/>
            <person name="Rahn T."/>
            <person name="Kunzel S."/>
            <person name="Keller A."/>
            <person name="Neulinger S.C."/>
        </authorList>
    </citation>
    <scope>NUCLEOTIDE SEQUENCE</scope>
    <source>
        <strain evidence="1">DSM 4395</strain>
    </source>
</reference>
<reference evidence="1" key="1">
    <citation type="submission" date="2017-05" db="EMBL/GenBank/DDBJ databases">
        <authorList>
            <person name="Imhoff J.F."/>
            <person name="Rahn T."/>
            <person name="Kuenzel S."/>
            <person name="Neulinger S.C."/>
        </authorList>
    </citation>
    <scope>NUCLEOTIDE SEQUENCE</scope>
    <source>
        <strain evidence="1">DSM 4395</strain>
    </source>
</reference>
<comment type="caution">
    <text evidence="1">The sequence shown here is derived from an EMBL/GenBank/DDBJ whole genome shotgun (WGS) entry which is preliminary data.</text>
</comment>
<keyword evidence="2" id="KW-1185">Reference proteome</keyword>
<dbReference type="AlphaFoldDB" id="A0AAJ0UCX6"/>
<dbReference type="InterPro" id="IPR014174">
    <property type="entry name" value="CRISPR-assoc_prot_Cas6/Cmx6"/>
</dbReference>